<dbReference type="InterPro" id="IPR036938">
    <property type="entry name" value="PAP2/HPO_sf"/>
</dbReference>
<accession>A0A379URF2</accession>
<proteinExistence type="predicted"/>
<dbReference type="SUPFAM" id="SSF48317">
    <property type="entry name" value="Acid phosphatase/Vanadium-dependent haloperoxidase"/>
    <property type="match status" value="1"/>
</dbReference>
<name>A0A379URF2_SALET</name>
<dbReference type="EMBL" id="UGXK01000001">
    <property type="protein sequence ID" value="SUG70501.1"/>
    <property type="molecule type" value="Genomic_DNA"/>
</dbReference>
<evidence type="ECO:0000313" key="1">
    <source>
        <dbReference type="EMBL" id="SUG70501.1"/>
    </source>
</evidence>
<dbReference type="Proteomes" id="UP000255534">
    <property type="component" value="Unassembled WGS sequence"/>
</dbReference>
<evidence type="ECO:0000313" key="2">
    <source>
        <dbReference type="Proteomes" id="UP000255534"/>
    </source>
</evidence>
<protein>
    <submittedName>
        <fullName evidence="1">Phosphatidylglycerophosphatase B</fullName>
        <ecNumber evidence="1">3.1.3.27</ecNumber>
    </submittedName>
</protein>
<gene>
    <name evidence="1" type="primary">pgpB_1</name>
    <name evidence="1" type="ORF">NCTC5798_01612</name>
</gene>
<organism evidence="1 2">
    <name type="scientific">Salmonella enterica I</name>
    <dbReference type="NCBI Taxonomy" id="59201"/>
    <lineage>
        <taxon>Bacteria</taxon>
        <taxon>Pseudomonadati</taxon>
        <taxon>Pseudomonadota</taxon>
        <taxon>Gammaproteobacteria</taxon>
        <taxon>Enterobacterales</taxon>
        <taxon>Enterobacteriaceae</taxon>
        <taxon>Salmonella</taxon>
    </lineage>
</organism>
<sequence length="121" mass="13525">MKEQLAGQQNIPVFLRQHWQKETGFAFPSGHTMFAASWRFWRGSVMAAQTDFHHRVFVSLGDRRNGQPFASGNALAARFSGRHAHLLAISYPGDLAGAANLRAAYAPREEAQEIAEREQES</sequence>
<dbReference type="AlphaFoldDB" id="A0A379URF2"/>
<dbReference type="CDD" id="cd01610">
    <property type="entry name" value="PAP2_like"/>
    <property type="match status" value="1"/>
</dbReference>
<dbReference type="Gene3D" id="1.20.144.10">
    <property type="entry name" value="Phosphatidic acid phosphatase type 2/haloperoxidase"/>
    <property type="match status" value="1"/>
</dbReference>
<keyword evidence="1" id="KW-0378">Hydrolase</keyword>
<dbReference type="EC" id="3.1.3.27" evidence="1"/>
<reference evidence="1 2" key="1">
    <citation type="submission" date="2018-06" db="EMBL/GenBank/DDBJ databases">
        <authorList>
            <consortium name="Pathogen Informatics"/>
            <person name="Doyle S."/>
        </authorList>
    </citation>
    <scope>NUCLEOTIDE SEQUENCE [LARGE SCALE GENOMIC DNA]</scope>
    <source>
        <strain evidence="1 2">NCTC5798</strain>
    </source>
</reference>
<dbReference type="GO" id="GO:0008962">
    <property type="term" value="F:phosphatidylglycerophosphatase activity"/>
    <property type="evidence" value="ECO:0007669"/>
    <property type="project" value="UniProtKB-EC"/>
</dbReference>